<organism evidence="3 4">
    <name type="scientific">Ziziphus jujuba</name>
    <name type="common">Chinese jujube</name>
    <name type="synonym">Ziziphus sativa</name>
    <dbReference type="NCBI Taxonomy" id="326968"/>
    <lineage>
        <taxon>Eukaryota</taxon>
        <taxon>Viridiplantae</taxon>
        <taxon>Streptophyta</taxon>
        <taxon>Embryophyta</taxon>
        <taxon>Tracheophyta</taxon>
        <taxon>Spermatophyta</taxon>
        <taxon>Magnoliopsida</taxon>
        <taxon>eudicotyledons</taxon>
        <taxon>Gunneridae</taxon>
        <taxon>Pentapetalae</taxon>
        <taxon>rosids</taxon>
        <taxon>fabids</taxon>
        <taxon>Rosales</taxon>
        <taxon>Rhamnaceae</taxon>
        <taxon>Paliureae</taxon>
        <taxon>Ziziphus</taxon>
    </lineage>
</organism>
<dbReference type="RefSeq" id="XP_015887251.2">
    <property type="nucleotide sequence ID" value="XM_016031765.4"/>
</dbReference>
<feature type="compositionally biased region" description="Basic and acidic residues" evidence="2">
    <location>
        <begin position="171"/>
        <end position="183"/>
    </location>
</feature>
<evidence type="ECO:0000313" key="3">
    <source>
        <dbReference type="Proteomes" id="UP001652623"/>
    </source>
</evidence>
<keyword evidence="1" id="KW-0175">Coiled coil</keyword>
<dbReference type="Proteomes" id="UP001652623">
    <property type="component" value="Chromosome 3"/>
</dbReference>
<proteinExistence type="predicted"/>
<sequence length="893" mass="98176">MEAMFVSKKRKQMSSSSSSSFSHPLMGASTRSKSQSHLHCNRSGCTRPDTAKWIRRRYSSRKPNPGCSDGDDVILHAPIKDLRSRRVFSPNSESSMNSGDREFEGEDDGNALKNGGSKKFGDGFSSNGQNVDGKEVAESEGTEKMDLGFMPEAQNLKPIVNSTEKWTQTTPEKHDDSQVKEKPSNGNVQNGVEKVYSGSKTNLGLRPCFQRKVFKNPGSVSYRRLLPYLMGIAENNSSAHKIDQHPKLENVLKHKEFPVTVASQSEEASIKRFNGDMDSMEYQTSHSDALPKIVSDSSNESSSGDKLNLDSPVNTIESPSGVVVDNSWSKPPVNGQIGKMDVEFSCNDEELVDLDRCVSTVVADLHSVKDNVSGVVVADAKPVKNENNDADNGFSCKVQNEKFANINSSSIMDDSSSGKDEELGQYSEDSELGQSHSEVMKIFDKECRSEVHNLNQLEQKYGDESEVLHQIDYPHEESIQMTPPDTEIFDKQDIEENGVDRGEYALHNKDNGLGRPLSGTSNKNATLDDSRKQKVVLNPRSRLKVFKTPGSISYRRLLPFLTNMANNNPANVKPKMDLEEKLVSPTFGSNHQEIPIEKSNDSGFHMECQTCDPGPPLIAALTTATSSFDDKEPSPLSPECSTGFQMPVESGKEQQLQIEGFVADKASKLKASPGTSSSLHGPDLPPILLHPMNCEPSSGEEGALSVSNNLYVDTEADSSRSVMESSDGVKVEVEGWFCPNSSPSEIPISSGLPAVGLEKGILKRNPKGCRGLCTCLNCASFRLHAERSFEFSKNQMEDAKEVALDLIKELSNLRAILEKSAEGADDRVVVHVNKVKEACNKASEAEEQAKIRLNRMSNDLSIHCRIPCLVRPKVRFANNVEQKVIPRTNFLSN</sequence>
<dbReference type="PANTHER" id="PTHR34461">
    <property type="entry name" value="EXPRESSED PROTEIN"/>
    <property type="match status" value="1"/>
</dbReference>
<feature type="region of interest" description="Disordered" evidence="2">
    <location>
        <begin position="407"/>
        <end position="435"/>
    </location>
</feature>
<evidence type="ECO:0000256" key="2">
    <source>
        <dbReference type="SAM" id="MobiDB-lite"/>
    </source>
</evidence>
<dbReference type="GeneID" id="107422326"/>
<evidence type="ECO:0000313" key="4">
    <source>
        <dbReference type="RefSeq" id="XP_015887251.2"/>
    </source>
</evidence>
<name>A0A6P4A1L9_ZIZJJ</name>
<feature type="compositionally biased region" description="Polar residues" evidence="2">
    <location>
        <begin position="89"/>
        <end position="98"/>
    </location>
</feature>
<feature type="region of interest" description="Disordered" evidence="2">
    <location>
        <begin position="1"/>
        <end position="46"/>
    </location>
</feature>
<accession>A0A6P4A1L9</accession>
<gene>
    <name evidence="4" type="primary">LOC107422326</name>
</gene>
<protein>
    <submittedName>
        <fullName evidence="4">Uncharacterized protein LOC107422326 isoform X2</fullName>
    </submittedName>
</protein>
<feature type="region of interest" description="Disordered" evidence="2">
    <location>
        <begin position="85"/>
        <end position="140"/>
    </location>
</feature>
<evidence type="ECO:0000256" key="1">
    <source>
        <dbReference type="SAM" id="Coils"/>
    </source>
</evidence>
<feature type="region of interest" description="Disordered" evidence="2">
    <location>
        <begin position="281"/>
        <end position="329"/>
    </location>
</feature>
<dbReference type="AlphaFoldDB" id="A0A6P4A1L9"/>
<keyword evidence="3" id="KW-1185">Reference proteome</keyword>
<feature type="compositionally biased region" description="Low complexity" evidence="2">
    <location>
        <begin position="113"/>
        <end position="128"/>
    </location>
</feature>
<feature type="region of interest" description="Disordered" evidence="2">
    <location>
        <begin position="166"/>
        <end position="193"/>
    </location>
</feature>
<dbReference type="PANTHER" id="PTHR34461:SF4">
    <property type="entry name" value="OS01G0101800 PROTEIN"/>
    <property type="match status" value="1"/>
</dbReference>
<reference evidence="4" key="1">
    <citation type="submission" date="2025-08" db="UniProtKB">
        <authorList>
            <consortium name="RefSeq"/>
        </authorList>
    </citation>
    <scope>IDENTIFICATION</scope>
    <source>
        <tissue evidence="4">Seedling</tissue>
    </source>
</reference>
<feature type="coiled-coil region" evidence="1">
    <location>
        <begin position="793"/>
        <end position="859"/>
    </location>
</feature>
<feature type="region of interest" description="Disordered" evidence="2">
    <location>
        <begin position="504"/>
        <end position="526"/>
    </location>
</feature>